<dbReference type="AlphaFoldDB" id="A0A811SGC0"/>
<sequence>MLRDDHDASCHDLQLGDVGYGSSCRFPTKTGATQEPITHSFSMDCFAGGLGRRPQTKEPAAGSSGEAGPSHADGGSSSNVADHGAGETSGRLRRLAAANLGERRLAAAGAVPPRAEAAAVLTSRRTRGGA</sequence>
<organism evidence="2 3">
    <name type="scientific">Miscanthus lutarioriparius</name>
    <dbReference type="NCBI Taxonomy" id="422564"/>
    <lineage>
        <taxon>Eukaryota</taxon>
        <taxon>Viridiplantae</taxon>
        <taxon>Streptophyta</taxon>
        <taxon>Embryophyta</taxon>
        <taxon>Tracheophyta</taxon>
        <taxon>Spermatophyta</taxon>
        <taxon>Magnoliopsida</taxon>
        <taxon>Liliopsida</taxon>
        <taxon>Poales</taxon>
        <taxon>Poaceae</taxon>
        <taxon>PACMAD clade</taxon>
        <taxon>Panicoideae</taxon>
        <taxon>Andropogonodae</taxon>
        <taxon>Andropogoneae</taxon>
        <taxon>Saccharinae</taxon>
        <taxon>Miscanthus</taxon>
    </lineage>
</organism>
<evidence type="ECO:0000313" key="2">
    <source>
        <dbReference type="EMBL" id="CAD6340702.1"/>
    </source>
</evidence>
<name>A0A811SGC0_9POAL</name>
<evidence type="ECO:0000256" key="1">
    <source>
        <dbReference type="SAM" id="MobiDB-lite"/>
    </source>
</evidence>
<dbReference type="EMBL" id="CAJGYO010000035">
    <property type="protein sequence ID" value="CAD6340702.1"/>
    <property type="molecule type" value="Genomic_DNA"/>
</dbReference>
<dbReference type="Proteomes" id="UP000604825">
    <property type="component" value="Unassembled WGS sequence"/>
</dbReference>
<keyword evidence="3" id="KW-1185">Reference proteome</keyword>
<accession>A0A811SGC0</accession>
<evidence type="ECO:0000313" key="3">
    <source>
        <dbReference type="Proteomes" id="UP000604825"/>
    </source>
</evidence>
<gene>
    <name evidence="2" type="ORF">NCGR_LOCUS64800</name>
</gene>
<feature type="compositionally biased region" description="Low complexity" evidence="1">
    <location>
        <begin position="108"/>
        <end position="121"/>
    </location>
</feature>
<dbReference type="OrthoDB" id="8062037at2759"/>
<comment type="caution">
    <text evidence="2">The sequence shown here is derived from an EMBL/GenBank/DDBJ whole genome shotgun (WGS) entry which is preliminary data.</text>
</comment>
<feature type="region of interest" description="Disordered" evidence="1">
    <location>
        <begin position="108"/>
        <end position="130"/>
    </location>
</feature>
<reference evidence="2" key="1">
    <citation type="submission" date="2020-10" db="EMBL/GenBank/DDBJ databases">
        <authorList>
            <person name="Han B."/>
            <person name="Lu T."/>
            <person name="Zhao Q."/>
            <person name="Huang X."/>
            <person name="Zhao Y."/>
        </authorList>
    </citation>
    <scope>NUCLEOTIDE SEQUENCE</scope>
</reference>
<proteinExistence type="predicted"/>
<protein>
    <submittedName>
        <fullName evidence="2">Uncharacterized protein</fullName>
    </submittedName>
</protein>
<feature type="region of interest" description="Disordered" evidence="1">
    <location>
        <begin position="46"/>
        <end position="95"/>
    </location>
</feature>